<dbReference type="Proteomes" id="UP000321518">
    <property type="component" value="Unassembled WGS sequence"/>
</dbReference>
<dbReference type="InterPro" id="IPR006212">
    <property type="entry name" value="Furin_repeat"/>
</dbReference>
<feature type="chain" id="PRO_5021991184" evidence="1">
    <location>
        <begin position="16"/>
        <end position="834"/>
    </location>
</feature>
<comment type="caution">
    <text evidence="2">The sequence shown here is derived from an EMBL/GenBank/DDBJ whole genome shotgun (WGS) entry which is preliminary data.</text>
</comment>
<dbReference type="PANTHER" id="PTHR15332:SF175">
    <property type="entry name" value="PROPROTEIN CONVERTASE SUBTILISIN_KEXIN TYPE 5-LIKE"/>
    <property type="match status" value="1"/>
</dbReference>
<dbReference type="SMART" id="SM00261">
    <property type="entry name" value="FU"/>
    <property type="match status" value="8"/>
</dbReference>
<feature type="signal peptide" evidence="1">
    <location>
        <begin position="1"/>
        <end position="15"/>
    </location>
</feature>
<organism evidence="2 3">
    <name type="scientific">Rhodotorula toruloides</name>
    <name type="common">Yeast</name>
    <name type="synonym">Rhodosporidium toruloides</name>
    <dbReference type="NCBI Taxonomy" id="5286"/>
    <lineage>
        <taxon>Eukaryota</taxon>
        <taxon>Fungi</taxon>
        <taxon>Dikarya</taxon>
        <taxon>Basidiomycota</taxon>
        <taxon>Pucciniomycotina</taxon>
        <taxon>Microbotryomycetes</taxon>
        <taxon>Sporidiobolales</taxon>
        <taxon>Sporidiobolaceae</taxon>
        <taxon>Rhodotorula</taxon>
    </lineage>
</organism>
<name>A0A511KFA2_RHOTO</name>
<evidence type="ECO:0000256" key="1">
    <source>
        <dbReference type="SAM" id="SignalP"/>
    </source>
</evidence>
<sequence>MRSWLALLAATGALAIPSLPSAARDITIHPNSVTAPRGLTGDCPARIRAQKSNPLCKQACPPNFTAQYDNSCLCKSPFKTNGAACSPVCTNGFTLSQDRTQCICATRKFTALDGKTCSNNCLPGQFGGANNQCMLCPANVKTCRNVDTALTCDSGFFLNKGACVQKCPLSTYVDSTNTCRACADSDASSCSDGGANSATACMTKYLVDGQCVAADSLPSGMYADTTTHTAKQCAAGVKSCTCGDANCATACGKDSNGNQLFLNFDGTCIAQCASGSYNDPHTDACLKCDSTALTCDANGALTCAKDSVGTQLYLTPTKKCILAAAGVPAYYPDESTFTFKPCLDGVTSCVGSGSSDALTCGTRSDGTTLFFNAPAQPPVLTRKDVTPSTGKRLVRRLSPTTQTGTCVEAASCPQATWADSITNVCTACDANETSCKGNGPGQALSCARGTYLSQSGDCLSADACKGSGAFWPDSNNNVCSTCDAGEAACSGNGAGLATACATNVDGTQLYLFQGDCYTSTACPAATYPDNNSKTCAACDAGALTCTGPHAALTCGADSSGTRLFLNINGDCVPAPNCDSSTYADYATRQCESCTLIDPDAKTCTSPTLLTCSTKFFYQSSCIDPCPTRMYGNTANHVCTPCADPDALTCDANGALSCSTGYLWQRMCQTACPAGTFANGDVCSSCTDKYGAGAATCDASRTLSCVNGFVFSPDGSSCISQADCANLGAYYASQNGQCTACTTTWPNSSACTASGPSACSSGYDLETGQCLMACPQGQVYPPNGISMGSCRAPGGGCQPCLDMFAVTCDVSTCKTILCANQALAAFTFATCTNFV</sequence>
<protein>
    <submittedName>
        <fullName evidence="2">Extracellular matrix protein FRAS1</fullName>
    </submittedName>
</protein>
<evidence type="ECO:0000313" key="2">
    <source>
        <dbReference type="EMBL" id="GEM09060.1"/>
    </source>
</evidence>
<dbReference type="OrthoDB" id="2519628at2759"/>
<accession>A0A511KFA2</accession>
<dbReference type="AlphaFoldDB" id="A0A511KFA2"/>
<reference evidence="2 3" key="1">
    <citation type="submission" date="2019-07" db="EMBL/GenBank/DDBJ databases">
        <title>Rhodotorula toruloides NBRC10032 genome sequencing.</title>
        <authorList>
            <person name="Shida Y."/>
            <person name="Takaku H."/>
            <person name="Ogasawara W."/>
            <person name="Mori K."/>
        </authorList>
    </citation>
    <scope>NUCLEOTIDE SEQUENCE [LARGE SCALE GENOMIC DNA]</scope>
    <source>
        <strain evidence="2 3">NBRC10032</strain>
    </source>
</reference>
<dbReference type="InterPro" id="IPR009030">
    <property type="entry name" value="Growth_fac_rcpt_cys_sf"/>
</dbReference>
<dbReference type="SUPFAM" id="SSF57184">
    <property type="entry name" value="Growth factor receptor domain"/>
    <property type="match status" value="5"/>
</dbReference>
<dbReference type="EMBL" id="BJWK01000007">
    <property type="protein sequence ID" value="GEM09060.1"/>
    <property type="molecule type" value="Genomic_DNA"/>
</dbReference>
<evidence type="ECO:0000313" key="3">
    <source>
        <dbReference type="Proteomes" id="UP000321518"/>
    </source>
</evidence>
<proteinExistence type="predicted"/>
<dbReference type="PANTHER" id="PTHR15332">
    <property type="entry name" value="PROPROTEIN CONVERTASE SUBTILISIN_KEXIN TYPE 5-LIKE"/>
    <property type="match status" value="1"/>
</dbReference>
<dbReference type="Gene3D" id="2.10.220.10">
    <property type="entry name" value="Hormone Receptor, Insulin-like Growth Factor Receptor 1, Chain A, domain 2"/>
    <property type="match status" value="4"/>
</dbReference>
<gene>
    <name evidence="2" type="ORF">Rt10032_c07g3077</name>
</gene>
<keyword evidence="1" id="KW-0732">Signal</keyword>